<evidence type="ECO:0000313" key="1">
    <source>
        <dbReference type="EMBL" id="SDO86806.1"/>
    </source>
</evidence>
<dbReference type="STRING" id="94869.SAMN04488529_101658"/>
<dbReference type="RefSeq" id="WP_089965790.1">
    <property type="nucleotide sequence ID" value="NZ_FNJM01000001.1"/>
</dbReference>
<dbReference type="Proteomes" id="UP000198597">
    <property type="component" value="Unassembled WGS sequence"/>
</dbReference>
<sequence length="65" mass="7756">MEDINKIILEHTKVALKCSEYMTKYRIASFTGEAEESERYFKLVEKCLEEIDVLRKKRDSILNKK</sequence>
<keyword evidence="2" id="KW-1185">Reference proteome</keyword>
<name>A0A1H0N2R4_9CLOT</name>
<proteinExistence type="predicted"/>
<dbReference type="AlphaFoldDB" id="A0A1H0N2R4"/>
<evidence type="ECO:0000313" key="2">
    <source>
        <dbReference type="Proteomes" id="UP000198597"/>
    </source>
</evidence>
<organism evidence="1 2">
    <name type="scientific">Clostridium gasigenes</name>
    <dbReference type="NCBI Taxonomy" id="94869"/>
    <lineage>
        <taxon>Bacteria</taxon>
        <taxon>Bacillati</taxon>
        <taxon>Bacillota</taxon>
        <taxon>Clostridia</taxon>
        <taxon>Eubacteriales</taxon>
        <taxon>Clostridiaceae</taxon>
        <taxon>Clostridium</taxon>
    </lineage>
</organism>
<protein>
    <submittedName>
        <fullName evidence="1">Uncharacterized protein</fullName>
    </submittedName>
</protein>
<accession>A0A1H0N2R4</accession>
<gene>
    <name evidence="1" type="ORF">SAMN04488529_101658</name>
</gene>
<dbReference type="EMBL" id="FNJM01000001">
    <property type="protein sequence ID" value="SDO86806.1"/>
    <property type="molecule type" value="Genomic_DNA"/>
</dbReference>
<reference evidence="1 2" key="1">
    <citation type="submission" date="2016-10" db="EMBL/GenBank/DDBJ databases">
        <authorList>
            <person name="de Groot N.N."/>
        </authorList>
    </citation>
    <scope>NUCLEOTIDE SEQUENCE [LARGE SCALE GENOMIC DNA]</scope>
    <source>
        <strain evidence="1 2">DSM 12272</strain>
    </source>
</reference>